<dbReference type="InterPro" id="IPR002481">
    <property type="entry name" value="FUR"/>
</dbReference>
<evidence type="ECO:0000256" key="9">
    <source>
        <dbReference type="ARBA" id="ARBA00023004"/>
    </source>
</evidence>
<dbReference type="GO" id="GO:1900705">
    <property type="term" value="P:negative regulation of siderophore biosynthetic process"/>
    <property type="evidence" value="ECO:0007669"/>
    <property type="project" value="TreeGrafter"/>
</dbReference>
<dbReference type="EMBL" id="QJPH01000380">
    <property type="protein sequence ID" value="PZN75677.1"/>
    <property type="molecule type" value="Genomic_DNA"/>
</dbReference>
<keyword evidence="8 13" id="KW-0862">Zinc</keyword>
<evidence type="ECO:0000313" key="16">
    <source>
        <dbReference type="EMBL" id="PZN75677.1"/>
    </source>
</evidence>
<dbReference type="GO" id="GO:0000976">
    <property type="term" value="F:transcription cis-regulatory region binding"/>
    <property type="evidence" value="ECO:0007669"/>
    <property type="project" value="TreeGrafter"/>
</dbReference>
<dbReference type="GO" id="GO:0005829">
    <property type="term" value="C:cytosol"/>
    <property type="evidence" value="ECO:0007669"/>
    <property type="project" value="TreeGrafter"/>
</dbReference>
<feature type="binding site" evidence="14">
    <location>
        <position position="90"/>
    </location>
    <ligand>
        <name>Fe cation</name>
        <dbReference type="ChEBI" id="CHEBI:24875"/>
    </ligand>
</feature>
<comment type="cofactor">
    <cofactor evidence="14">
        <name>Mn(2+)</name>
        <dbReference type="ChEBI" id="CHEBI:29035"/>
    </cofactor>
    <cofactor evidence="14">
        <name>Fe(2+)</name>
        <dbReference type="ChEBI" id="CHEBI:29033"/>
    </cofactor>
    <text evidence="14">Binds 1 Mn(2+) or Fe(2+) ion per subunit.</text>
</comment>
<dbReference type="Pfam" id="PF01475">
    <property type="entry name" value="FUR"/>
    <property type="match status" value="1"/>
</dbReference>
<dbReference type="GO" id="GO:0045892">
    <property type="term" value="P:negative regulation of DNA-templated transcription"/>
    <property type="evidence" value="ECO:0007669"/>
    <property type="project" value="TreeGrafter"/>
</dbReference>
<keyword evidence="7 13" id="KW-0479">Metal-binding</keyword>
<comment type="similarity">
    <text evidence="2 15">Belongs to the Fur family.</text>
</comment>
<dbReference type="AlphaFoldDB" id="A0A2W4SYY1"/>
<dbReference type="Proteomes" id="UP000249396">
    <property type="component" value="Unassembled WGS sequence"/>
</dbReference>
<comment type="caution">
    <text evidence="16">The sequence shown here is derived from an EMBL/GenBank/DDBJ whole genome shotgun (WGS) entry which is preliminary data.</text>
</comment>
<feature type="binding site" evidence="13">
    <location>
        <position position="99"/>
    </location>
    <ligand>
        <name>Zn(2+)</name>
        <dbReference type="ChEBI" id="CHEBI:29105"/>
    </ligand>
</feature>
<feature type="binding site" evidence="13">
    <location>
        <position position="96"/>
    </location>
    <ligand>
        <name>Zn(2+)</name>
        <dbReference type="ChEBI" id="CHEBI:29105"/>
    </ligand>
</feature>
<dbReference type="InterPro" id="IPR043135">
    <property type="entry name" value="Fur_C"/>
</dbReference>
<protein>
    <recommendedName>
        <fullName evidence="4 15">Ferric uptake regulation protein</fullName>
    </recommendedName>
</protein>
<feature type="binding site" evidence="14">
    <location>
        <position position="111"/>
    </location>
    <ligand>
        <name>Fe cation</name>
        <dbReference type="ChEBI" id="CHEBI:24875"/>
    </ligand>
</feature>
<gene>
    <name evidence="15" type="primary">fur</name>
    <name evidence="16" type="ORF">DM484_18135</name>
</gene>
<evidence type="ECO:0000256" key="12">
    <source>
        <dbReference type="ARBA" id="ARBA00023163"/>
    </source>
</evidence>
<keyword evidence="5 15" id="KW-0963">Cytoplasm</keyword>
<dbReference type="Gene3D" id="3.30.1490.190">
    <property type="match status" value="1"/>
</dbReference>
<accession>A0A2W4SYY1</accession>
<keyword evidence="11 15" id="KW-0238">DNA-binding</keyword>
<evidence type="ECO:0000256" key="10">
    <source>
        <dbReference type="ARBA" id="ARBA00023015"/>
    </source>
</evidence>
<keyword evidence="9 14" id="KW-0408">Iron</keyword>
<evidence type="ECO:0000256" key="15">
    <source>
        <dbReference type="RuleBase" id="RU364037"/>
    </source>
</evidence>
<evidence type="ECO:0000256" key="3">
    <source>
        <dbReference type="ARBA" id="ARBA00011738"/>
    </source>
</evidence>
<comment type="subunit">
    <text evidence="3 15">Homodimer.</text>
</comment>
<evidence type="ECO:0000256" key="2">
    <source>
        <dbReference type="ARBA" id="ARBA00007957"/>
    </source>
</evidence>
<evidence type="ECO:0000313" key="17">
    <source>
        <dbReference type="Proteomes" id="UP000249396"/>
    </source>
</evidence>
<dbReference type="InterPro" id="IPR036390">
    <property type="entry name" value="WH_DNA-bd_sf"/>
</dbReference>
<dbReference type="CDD" id="cd07153">
    <property type="entry name" value="Fur_like"/>
    <property type="match status" value="1"/>
</dbReference>
<name>A0A2W4SYY1_9GAMM</name>
<comment type="cofactor">
    <cofactor evidence="13">
        <name>Zn(2+)</name>
        <dbReference type="ChEBI" id="CHEBI:29105"/>
    </cofactor>
    <text evidence="13">Binds 1 zinc ion per subunit.</text>
</comment>
<feature type="binding site" evidence="13">
    <location>
        <position position="136"/>
    </location>
    <ligand>
        <name>Zn(2+)</name>
        <dbReference type="ChEBI" id="CHEBI:29105"/>
    </ligand>
</feature>
<sequence>MTKKESQHIKKAGLKVTSPRVKILEMLENRSNAERHLTAEDVYKTLLQEGVEIGLATVYRVLTQFETAGLVKRHHFEGGNSVFELESGRHHDHLVCIKCGRVEEFSDESIEQRQREIASSLSFKLTDHSLCLYGLCGPCQECLPCD</sequence>
<evidence type="ECO:0000256" key="1">
    <source>
        <dbReference type="ARBA" id="ARBA00004496"/>
    </source>
</evidence>
<evidence type="ECO:0000256" key="11">
    <source>
        <dbReference type="ARBA" id="ARBA00023125"/>
    </source>
</evidence>
<evidence type="ECO:0000256" key="13">
    <source>
        <dbReference type="PIRSR" id="PIRSR602481-1"/>
    </source>
</evidence>
<evidence type="ECO:0000256" key="4">
    <source>
        <dbReference type="ARBA" id="ARBA00020910"/>
    </source>
</evidence>
<dbReference type="FunFam" id="3.30.1490.190:FF:000001">
    <property type="entry name" value="Ferric uptake regulation protein"/>
    <property type="match status" value="1"/>
</dbReference>
<feature type="binding site" evidence="14">
    <location>
        <position position="92"/>
    </location>
    <ligand>
        <name>Fe cation</name>
        <dbReference type="ChEBI" id="CHEBI:24875"/>
    </ligand>
</feature>
<feature type="binding site" evidence="14">
    <location>
        <position position="128"/>
    </location>
    <ligand>
        <name>Fe cation</name>
        <dbReference type="ChEBI" id="CHEBI:24875"/>
    </ligand>
</feature>
<evidence type="ECO:0000256" key="8">
    <source>
        <dbReference type="ARBA" id="ARBA00022833"/>
    </source>
</evidence>
<evidence type="ECO:0000256" key="7">
    <source>
        <dbReference type="ARBA" id="ARBA00022723"/>
    </source>
</evidence>
<organism evidence="16 17">
    <name type="scientific">Candidatus Methylumidiphilus alinenensis</name>
    <dbReference type="NCBI Taxonomy" id="2202197"/>
    <lineage>
        <taxon>Bacteria</taxon>
        <taxon>Pseudomonadati</taxon>
        <taxon>Pseudomonadota</taxon>
        <taxon>Gammaproteobacteria</taxon>
        <taxon>Methylococcales</taxon>
        <taxon>Candidatus Methylumidiphilus</taxon>
    </lineage>
</organism>
<keyword evidence="10 15" id="KW-0805">Transcription regulation</keyword>
<evidence type="ECO:0000256" key="6">
    <source>
        <dbReference type="ARBA" id="ARBA00022491"/>
    </source>
</evidence>
<evidence type="ECO:0000256" key="5">
    <source>
        <dbReference type="ARBA" id="ARBA00022490"/>
    </source>
</evidence>
<dbReference type="InterPro" id="IPR036388">
    <property type="entry name" value="WH-like_DNA-bd_sf"/>
</dbReference>
<dbReference type="PANTHER" id="PTHR33202:SF2">
    <property type="entry name" value="FERRIC UPTAKE REGULATION PROTEIN"/>
    <property type="match status" value="1"/>
</dbReference>
<dbReference type="FunFam" id="1.10.10.10:FF:000007">
    <property type="entry name" value="Ferric uptake regulation protein"/>
    <property type="match status" value="1"/>
</dbReference>
<proteinExistence type="inferred from homology"/>
<keyword evidence="6 15" id="KW-0678">Repressor</keyword>
<feature type="binding site" evidence="13">
    <location>
        <position position="139"/>
    </location>
    <ligand>
        <name>Zn(2+)</name>
        <dbReference type="ChEBI" id="CHEBI:29105"/>
    </ligand>
</feature>
<dbReference type="PANTHER" id="PTHR33202">
    <property type="entry name" value="ZINC UPTAKE REGULATION PROTEIN"/>
    <property type="match status" value="1"/>
</dbReference>
<evidence type="ECO:0000256" key="14">
    <source>
        <dbReference type="PIRSR" id="PIRSR602481-2"/>
    </source>
</evidence>
<dbReference type="NCBIfam" id="NF006999">
    <property type="entry name" value="PRK09462.1"/>
    <property type="match status" value="1"/>
</dbReference>
<comment type="subcellular location">
    <subcellularLocation>
        <location evidence="1 15">Cytoplasm</location>
    </subcellularLocation>
</comment>
<dbReference type="GO" id="GO:0008270">
    <property type="term" value="F:zinc ion binding"/>
    <property type="evidence" value="ECO:0007669"/>
    <property type="project" value="TreeGrafter"/>
</dbReference>
<keyword evidence="12 15" id="KW-0804">Transcription</keyword>
<dbReference type="GO" id="GO:0003700">
    <property type="term" value="F:DNA-binding transcription factor activity"/>
    <property type="evidence" value="ECO:0007669"/>
    <property type="project" value="UniProtKB-UniRule"/>
</dbReference>
<reference evidence="16 17" key="1">
    <citation type="journal article" date="2018" name="Aquat. Microb. Ecol.">
        <title>Gammaproteobacterial methanotrophs dominate.</title>
        <authorList>
            <person name="Rissanen A.J."/>
            <person name="Saarenheimo J."/>
            <person name="Tiirola M."/>
            <person name="Peura S."/>
            <person name="Aalto S.L."/>
            <person name="Karvinen A."/>
            <person name="Nykanen H."/>
        </authorList>
    </citation>
    <scope>NUCLEOTIDE SEQUENCE [LARGE SCALE GENOMIC DNA]</scope>
    <source>
        <strain evidence="16">AMbin10</strain>
    </source>
</reference>
<dbReference type="SUPFAM" id="SSF46785">
    <property type="entry name" value="Winged helix' DNA-binding domain"/>
    <property type="match status" value="1"/>
</dbReference>
<dbReference type="Gene3D" id="1.10.10.10">
    <property type="entry name" value="Winged helix-like DNA-binding domain superfamily/Winged helix DNA-binding domain"/>
    <property type="match status" value="1"/>
</dbReference>